<keyword evidence="13" id="KW-1185">Reference proteome</keyword>
<evidence type="ECO:0000313" key="12">
    <source>
        <dbReference type="EMBL" id="MCY6484926.1"/>
    </source>
</evidence>
<keyword evidence="4 10" id="KW-1133">Transmembrane helix</keyword>
<keyword evidence="3 10" id="KW-0812">Transmembrane</keyword>
<dbReference type="SUPFAM" id="SSF116726">
    <property type="entry name" value="TrkA C-terminal domain-like"/>
    <property type="match status" value="1"/>
</dbReference>
<dbReference type="InterPro" id="IPR036721">
    <property type="entry name" value="RCK_C_sf"/>
</dbReference>
<protein>
    <submittedName>
        <fullName evidence="12">ClC family H(+)/Cl(-) exchange transporter</fullName>
    </submittedName>
</protein>
<dbReference type="Gene3D" id="1.10.3080.10">
    <property type="entry name" value="Clc chloride channel"/>
    <property type="match status" value="1"/>
</dbReference>
<dbReference type="Pfam" id="PF02080">
    <property type="entry name" value="TrkA_C"/>
    <property type="match status" value="1"/>
</dbReference>
<dbReference type="PANTHER" id="PTHR43427:SF6">
    <property type="entry name" value="CHLORIDE CHANNEL PROTEIN CLC-E"/>
    <property type="match status" value="1"/>
</dbReference>
<feature type="transmembrane region" description="Helical" evidence="10">
    <location>
        <begin position="336"/>
        <end position="356"/>
    </location>
</feature>
<evidence type="ECO:0000256" key="4">
    <source>
        <dbReference type="ARBA" id="ARBA00022989"/>
    </source>
</evidence>
<dbReference type="InterPro" id="IPR014743">
    <property type="entry name" value="Cl-channel_core"/>
</dbReference>
<dbReference type="CDD" id="cd01031">
    <property type="entry name" value="EriC"/>
    <property type="match status" value="1"/>
</dbReference>
<evidence type="ECO:0000256" key="1">
    <source>
        <dbReference type="ARBA" id="ARBA00004141"/>
    </source>
</evidence>
<dbReference type="SUPFAM" id="SSF81340">
    <property type="entry name" value="Clc chloride channel"/>
    <property type="match status" value="1"/>
</dbReference>
<keyword evidence="6 10" id="KW-0472">Membrane</keyword>
<feature type="transmembrane region" description="Helical" evidence="10">
    <location>
        <begin position="161"/>
        <end position="186"/>
    </location>
</feature>
<dbReference type="PROSITE" id="PS51202">
    <property type="entry name" value="RCK_C"/>
    <property type="match status" value="1"/>
</dbReference>
<dbReference type="RefSeq" id="WP_268041248.1">
    <property type="nucleotide sequence ID" value="NZ_JAPQER010000004.1"/>
</dbReference>
<keyword evidence="2" id="KW-0813">Transport</keyword>
<keyword evidence="9" id="KW-0407">Ion channel</keyword>
<dbReference type="InterPro" id="IPR050368">
    <property type="entry name" value="ClC-type_chloride_channel"/>
</dbReference>
<evidence type="ECO:0000259" key="11">
    <source>
        <dbReference type="PROSITE" id="PS51202"/>
    </source>
</evidence>
<comment type="subcellular location">
    <subcellularLocation>
        <location evidence="1">Membrane</location>
        <topology evidence="1">Multi-pass membrane protein</topology>
    </subcellularLocation>
</comment>
<evidence type="ECO:0000313" key="13">
    <source>
        <dbReference type="Proteomes" id="UP001078443"/>
    </source>
</evidence>
<dbReference type="Pfam" id="PF00654">
    <property type="entry name" value="Voltage_CLC"/>
    <property type="match status" value="1"/>
</dbReference>
<dbReference type="EMBL" id="JAPQER010000004">
    <property type="protein sequence ID" value="MCY6484926.1"/>
    <property type="molecule type" value="Genomic_DNA"/>
</dbReference>
<evidence type="ECO:0000256" key="5">
    <source>
        <dbReference type="ARBA" id="ARBA00023065"/>
    </source>
</evidence>
<evidence type="ECO:0000256" key="6">
    <source>
        <dbReference type="ARBA" id="ARBA00023136"/>
    </source>
</evidence>
<feature type="transmembrane region" description="Helical" evidence="10">
    <location>
        <begin position="308"/>
        <end position="330"/>
    </location>
</feature>
<feature type="transmembrane region" description="Helical" evidence="10">
    <location>
        <begin position="276"/>
        <end position="296"/>
    </location>
</feature>
<keyword evidence="7" id="KW-0869">Chloride channel</keyword>
<dbReference type="Proteomes" id="UP001078443">
    <property type="component" value="Unassembled WGS sequence"/>
</dbReference>
<proteinExistence type="predicted"/>
<dbReference type="InterPro" id="IPR006037">
    <property type="entry name" value="RCK_C"/>
</dbReference>
<reference evidence="12" key="1">
    <citation type="submission" date="2022-12" db="EMBL/GenBank/DDBJ databases">
        <authorList>
            <person name="Wang J."/>
        </authorList>
    </citation>
    <scope>NUCLEOTIDE SEQUENCE</scope>
    <source>
        <strain evidence="12">HY-45-18</strain>
    </source>
</reference>
<evidence type="ECO:0000256" key="10">
    <source>
        <dbReference type="SAM" id="Phobius"/>
    </source>
</evidence>
<evidence type="ECO:0000256" key="9">
    <source>
        <dbReference type="ARBA" id="ARBA00023303"/>
    </source>
</evidence>
<keyword evidence="8" id="KW-0868">Chloride</keyword>
<feature type="transmembrane region" description="Helical" evidence="10">
    <location>
        <begin position="21"/>
        <end position="43"/>
    </location>
</feature>
<feature type="transmembrane region" description="Helical" evidence="10">
    <location>
        <begin position="232"/>
        <end position="252"/>
    </location>
</feature>
<dbReference type="InterPro" id="IPR001807">
    <property type="entry name" value="ClC"/>
</dbReference>
<evidence type="ECO:0000256" key="8">
    <source>
        <dbReference type="ARBA" id="ARBA00023214"/>
    </source>
</evidence>
<dbReference type="PRINTS" id="PR00762">
    <property type="entry name" value="CLCHANNEL"/>
</dbReference>
<dbReference type="PANTHER" id="PTHR43427">
    <property type="entry name" value="CHLORIDE CHANNEL PROTEIN CLC-E"/>
    <property type="match status" value="1"/>
</dbReference>
<sequence>MNKKNKNGIHNTLFHWQNFRMHLIAEGIIVGLMSGLLVVLYRFSVEKISDAMKYGYSVIHNKVWSIYVLFTLLIVAGYIVGKMIKKESMIKGSGIPQVEGMLLRKLDMNWFKVIVNKFIGGVLCLTAGLSLGREGPSIQMGAAIGQGFSRIFKRVKIEEKFLITSGASAGLAAAFNAPLAGVIFALEEIHKNFSPLILLSAMSASLTADFVSKQFFGLKPVFDFYNPPVLPLKYYIYLILLGIIIGIFGVAFNRTLIKTQDIFQCQAWLPVEFRPVIPFIIAGVLWVTAPMLLGGGHELIMELVHAKFSIKVLLIFLIIKFFFTMISYGSGVPGGIFLPLLVIGALTGDIYGMALVKVFNIDSQYIMNFMILAMAGYLTAIVKAPITGSILITEMTGSFHHLLPLTIVSITAYVITDILKSEPIYESLLERFIKNKGKDEFIGDSKQKIIMEYVVTLGSIIEGKQIKDLRWPDRCLLVGIRRGQKELIPKGNTRIYAGDYIIVLADEDKASYTGDIINKMTTKCII</sequence>
<organism evidence="12 13">
    <name type="scientific">Clostridium aestuarii</name>
    <dbReference type="NCBI Taxonomy" id="338193"/>
    <lineage>
        <taxon>Bacteria</taxon>
        <taxon>Bacillati</taxon>
        <taxon>Bacillota</taxon>
        <taxon>Clostridia</taxon>
        <taxon>Eubacteriales</taxon>
        <taxon>Clostridiaceae</taxon>
        <taxon>Clostridium</taxon>
    </lineage>
</organism>
<feature type="domain" description="RCK C-terminal" evidence="11">
    <location>
        <begin position="436"/>
        <end position="519"/>
    </location>
</feature>
<accession>A0ABT4D122</accession>
<evidence type="ECO:0000256" key="7">
    <source>
        <dbReference type="ARBA" id="ARBA00023173"/>
    </source>
</evidence>
<dbReference type="Gene3D" id="3.30.70.1450">
    <property type="entry name" value="Regulator of K+ conductance, C-terminal domain"/>
    <property type="match status" value="1"/>
</dbReference>
<name>A0ABT4D122_9CLOT</name>
<gene>
    <name evidence="12" type="ORF">OW763_11290</name>
</gene>
<evidence type="ECO:0000256" key="2">
    <source>
        <dbReference type="ARBA" id="ARBA00022448"/>
    </source>
</evidence>
<keyword evidence="5" id="KW-0406">Ion transport</keyword>
<feature type="transmembrane region" description="Helical" evidence="10">
    <location>
        <begin position="63"/>
        <end position="81"/>
    </location>
</feature>
<feature type="transmembrane region" description="Helical" evidence="10">
    <location>
        <begin position="368"/>
        <end position="392"/>
    </location>
</feature>
<evidence type="ECO:0000256" key="3">
    <source>
        <dbReference type="ARBA" id="ARBA00022692"/>
    </source>
</evidence>
<comment type="caution">
    <text evidence="12">The sequence shown here is derived from an EMBL/GenBank/DDBJ whole genome shotgun (WGS) entry which is preliminary data.</text>
</comment>